<dbReference type="EMBL" id="GBRH01159226">
    <property type="protein sequence ID" value="JAE38670.1"/>
    <property type="molecule type" value="Transcribed_RNA"/>
</dbReference>
<sequence length="14" mass="1495">MNLSSTNLGRTTSL</sequence>
<proteinExistence type="predicted"/>
<name>A0A0A9Q9K2_ARUDO</name>
<reference evidence="1" key="2">
    <citation type="journal article" date="2015" name="Data Brief">
        <title>Shoot transcriptome of the giant reed, Arundo donax.</title>
        <authorList>
            <person name="Barrero R.A."/>
            <person name="Guerrero F.D."/>
            <person name="Moolhuijzen P."/>
            <person name="Goolsby J.A."/>
            <person name="Tidwell J."/>
            <person name="Bellgard S.E."/>
            <person name="Bellgard M.I."/>
        </authorList>
    </citation>
    <scope>NUCLEOTIDE SEQUENCE</scope>
    <source>
        <tissue evidence="1">Shoot tissue taken approximately 20 cm above the soil surface</tissue>
    </source>
</reference>
<protein>
    <submittedName>
        <fullName evidence="1">Uncharacterized protein</fullName>
    </submittedName>
</protein>
<reference evidence="1" key="1">
    <citation type="submission" date="2014-09" db="EMBL/GenBank/DDBJ databases">
        <authorList>
            <person name="Magalhaes I.L.F."/>
            <person name="Oliveira U."/>
            <person name="Santos F.R."/>
            <person name="Vidigal T.H.D.A."/>
            <person name="Brescovit A.D."/>
            <person name="Santos A.J."/>
        </authorList>
    </citation>
    <scope>NUCLEOTIDE SEQUENCE</scope>
    <source>
        <tissue evidence="1">Shoot tissue taken approximately 20 cm above the soil surface</tissue>
    </source>
</reference>
<evidence type="ECO:0000313" key="1">
    <source>
        <dbReference type="EMBL" id="JAE38670.1"/>
    </source>
</evidence>
<accession>A0A0A9Q9K2</accession>
<organism evidence="1">
    <name type="scientific">Arundo donax</name>
    <name type="common">Giant reed</name>
    <name type="synonym">Donax arundinaceus</name>
    <dbReference type="NCBI Taxonomy" id="35708"/>
    <lineage>
        <taxon>Eukaryota</taxon>
        <taxon>Viridiplantae</taxon>
        <taxon>Streptophyta</taxon>
        <taxon>Embryophyta</taxon>
        <taxon>Tracheophyta</taxon>
        <taxon>Spermatophyta</taxon>
        <taxon>Magnoliopsida</taxon>
        <taxon>Liliopsida</taxon>
        <taxon>Poales</taxon>
        <taxon>Poaceae</taxon>
        <taxon>PACMAD clade</taxon>
        <taxon>Arundinoideae</taxon>
        <taxon>Arundineae</taxon>
        <taxon>Arundo</taxon>
    </lineage>
</organism>